<reference evidence="7 9" key="1">
    <citation type="submission" date="2015-11" db="EMBL/GenBank/DDBJ databases">
        <title>Genomic analysis of 38 Legionella species identifies large and diverse effector repertoires.</title>
        <authorList>
            <person name="Burstein D."/>
            <person name="Amaro F."/>
            <person name="Zusman T."/>
            <person name="Lifshitz Z."/>
            <person name="Cohen O."/>
            <person name="Gilbert J.A."/>
            <person name="Pupko T."/>
            <person name="Shuman H.A."/>
            <person name="Segal G."/>
        </authorList>
    </citation>
    <scope>NUCLEOTIDE SEQUENCE [LARGE SCALE GENOMIC DNA]</scope>
    <source>
        <strain evidence="7 9">JA-26-G1-E2</strain>
    </source>
</reference>
<gene>
    <name evidence="8" type="ORF">A8135_13005</name>
    <name evidence="7" type="ORF">Ljam_0408</name>
</gene>
<dbReference type="AlphaFoldDB" id="A0A0W0UTM0"/>
<evidence type="ECO:0000256" key="2">
    <source>
        <dbReference type="ARBA" id="ARBA00022801"/>
    </source>
</evidence>
<dbReference type="RefSeq" id="WP_058448475.1">
    <property type="nucleotide sequence ID" value="NZ_LNYG01000008.1"/>
</dbReference>
<dbReference type="EMBL" id="LNYG01000008">
    <property type="protein sequence ID" value="KTD11214.1"/>
    <property type="molecule type" value="Genomic_DNA"/>
</dbReference>
<keyword evidence="5" id="KW-0732">Signal</keyword>
<evidence type="ECO:0000256" key="5">
    <source>
        <dbReference type="SAM" id="SignalP"/>
    </source>
</evidence>
<dbReference type="InterPro" id="IPR001223">
    <property type="entry name" value="Glyco_hydro18_cat"/>
</dbReference>
<dbReference type="InterPro" id="IPR017853">
    <property type="entry name" value="GH"/>
</dbReference>
<evidence type="ECO:0000256" key="3">
    <source>
        <dbReference type="ARBA" id="ARBA00023295"/>
    </source>
</evidence>
<dbReference type="InterPro" id="IPR050542">
    <property type="entry name" value="Glycosyl_Hydrlase18_Chitinase"/>
</dbReference>
<dbReference type="PANTHER" id="PTHR45708:SF49">
    <property type="entry name" value="ENDOCHITINASE"/>
    <property type="match status" value="1"/>
</dbReference>
<feature type="domain" description="GH18" evidence="6">
    <location>
        <begin position="443"/>
        <end position="780"/>
    </location>
</feature>
<evidence type="ECO:0000313" key="7">
    <source>
        <dbReference type="EMBL" id="KTD11214.1"/>
    </source>
</evidence>
<dbReference type="PATRIC" id="fig|455.5.peg.433"/>
<keyword evidence="10" id="KW-1185">Reference proteome</keyword>
<evidence type="ECO:0000259" key="6">
    <source>
        <dbReference type="PROSITE" id="PS51910"/>
    </source>
</evidence>
<dbReference type="OrthoDB" id="315328at2"/>
<protein>
    <recommendedName>
        <fullName evidence="1">chitinase</fullName>
        <ecNumber evidence="1">3.2.1.14</ecNumber>
    </recommendedName>
</protein>
<dbReference type="GO" id="GO:0005975">
    <property type="term" value="P:carbohydrate metabolic process"/>
    <property type="evidence" value="ECO:0007669"/>
    <property type="project" value="InterPro"/>
</dbReference>
<dbReference type="GO" id="GO:0008061">
    <property type="term" value="F:chitin binding"/>
    <property type="evidence" value="ECO:0007669"/>
    <property type="project" value="InterPro"/>
</dbReference>
<dbReference type="SUPFAM" id="SSF51445">
    <property type="entry name" value="(Trans)glycosidases"/>
    <property type="match status" value="1"/>
</dbReference>
<dbReference type="EC" id="3.2.1.14" evidence="1"/>
<dbReference type="Pfam" id="PF00704">
    <property type="entry name" value="Glyco_hydro_18"/>
    <property type="match status" value="1"/>
</dbReference>
<proteinExistence type="predicted"/>
<dbReference type="EMBL" id="LYOZ01000017">
    <property type="protein sequence ID" value="OCH98074.1"/>
    <property type="molecule type" value="Genomic_DNA"/>
</dbReference>
<reference evidence="8 10" key="2">
    <citation type="submission" date="2016-05" db="EMBL/GenBank/DDBJ databases">
        <authorList>
            <person name="Prochazka B."/>
            <person name="Indra A."/>
            <person name="Hasenberger P."/>
            <person name="Blaschitz M."/>
            <person name="Wagner L."/>
            <person name="Wewalka G."/>
            <person name="Sorschag S."/>
            <person name="Schmid D."/>
            <person name="Ruppitsch W."/>
        </authorList>
    </citation>
    <scope>NUCLEOTIDE SEQUENCE [LARGE SCALE GENOMIC DNA]</scope>
    <source>
        <strain evidence="8 10">974010_12</strain>
    </source>
</reference>
<dbReference type="SMART" id="SM00636">
    <property type="entry name" value="Glyco_18"/>
    <property type="match status" value="1"/>
</dbReference>
<dbReference type="PROSITE" id="PS51910">
    <property type="entry name" value="GH18_2"/>
    <property type="match status" value="1"/>
</dbReference>
<dbReference type="Proteomes" id="UP000054715">
    <property type="component" value="Unassembled WGS sequence"/>
</dbReference>
<dbReference type="PROSITE" id="PS01095">
    <property type="entry name" value="GH18_1"/>
    <property type="match status" value="1"/>
</dbReference>
<feature type="chain" id="PRO_5006914295" description="chitinase" evidence="5">
    <location>
        <begin position="24"/>
        <end position="780"/>
    </location>
</feature>
<evidence type="ECO:0000313" key="8">
    <source>
        <dbReference type="EMBL" id="OCH98074.1"/>
    </source>
</evidence>
<feature type="signal peptide" evidence="5">
    <location>
        <begin position="1"/>
        <end position="23"/>
    </location>
</feature>
<keyword evidence="2 4" id="KW-0378">Hydrolase</keyword>
<evidence type="ECO:0000256" key="4">
    <source>
        <dbReference type="RuleBase" id="RU000489"/>
    </source>
</evidence>
<name>A0A0W0UTM0_9GAMM</name>
<dbReference type="GO" id="GO:0008843">
    <property type="term" value="F:endochitinase activity"/>
    <property type="evidence" value="ECO:0007669"/>
    <property type="project" value="UniProtKB-EC"/>
</dbReference>
<dbReference type="Proteomes" id="UP000093336">
    <property type="component" value="Unassembled WGS sequence"/>
</dbReference>
<evidence type="ECO:0000256" key="1">
    <source>
        <dbReference type="ARBA" id="ARBA00012729"/>
    </source>
</evidence>
<keyword evidence="3 4" id="KW-0326">Glycosidase</keyword>
<dbReference type="STRING" id="455.Ljam_0408"/>
<comment type="caution">
    <text evidence="7">The sequence shown here is derived from an EMBL/GenBank/DDBJ whole genome shotgun (WGS) entry which is preliminary data.</text>
</comment>
<dbReference type="Gene3D" id="3.20.20.80">
    <property type="entry name" value="Glycosidases"/>
    <property type="match status" value="1"/>
</dbReference>
<dbReference type="PANTHER" id="PTHR45708">
    <property type="entry name" value="ENDOCHITINASE"/>
    <property type="match status" value="1"/>
</dbReference>
<organism evidence="7 9">
    <name type="scientific">Legionella jamestowniensis</name>
    <dbReference type="NCBI Taxonomy" id="455"/>
    <lineage>
        <taxon>Bacteria</taxon>
        <taxon>Pseudomonadati</taxon>
        <taxon>Pseudomonadota</taxon>
        <taxon>Gammaproteobacteria</taxon>
        <taxon>Legionellales</taxon>
        <taxon>Legionellaceae</taxon>
        <taxon>Legionella</taxon>
    </lineage>
</organism>
<dbReference type="InterPro" id="IPR011583">
    <property type="entry name" value="Chitinase_II/V-like_cat"/>
</dbReference>
<accession>A0A0W0UTM0</accession>
<evidence type="ECO:0000313" key="10">
    <source>
        <dbReference type="Proteomes" id="UP000093336"/>
    </source>
</evidence>
<evidence type="ECO:0000313" key="9">
    <source>
        <dbReference type="Proteomes" id="UP000054715"/>
    </source>
</evidence>
<dbReference type="InterPro" id="IPR001579">
    <property type="entry name" value="Glyco_hydro_18_chit_AS"/>
</dbReference>
<sequence length="780" mass="82648">MKKYFIGLSACSILASVSMDTSAAAPAIAQPTACIGSQFTATGNAHWKDISLKLTNNCGQPVDFQNATITFNNTTNLNTSFWGNFDPLPYPDNVLTISSQPSGNHFLATLNLHFPSWVGSTTMLPSGKSITVMYGAPADDYVDDSTKVYLASTPSTGILNLKNNSSKPANVTQNYALIHLTIDGQPIQDVQLDWGATLTVNGLATGTYTISPESVNDTAGTTFQGSAVPQTVQVSENQTVNSVITYTAIPNTGKIDIQTQALPNELTGYTSDPTVVLTQSGTGASTSKAVTWDSITTVSNLKDDSTYSLTTAVINYNNVKCNPTLIPANVVASATTTPVVNLTYSCQQVAQTATTFNLLGAPTTLTSLRVTLTPNDNTAPVVQTIHLSNGSGSAVINLTEGVIYTISAENVPGYTVSFSPQPFTATANAVETITLTQITEAKERIITYIPGWKTPPSAQSLANAGYTHVMVAFGVFSTTTPGVIASAFDTVTKEYIQSLRNAGIKVLLSLGGALTSIPDTTVDFHQVLSAASSPAAFQQTFINSLTGLITQYGFDGFDIDIEHGINGSGTFSQPQGDIAVLANIINTMHQQNPNLLITLTPQVANIAATSGFDQTWGNYASLILQTHHSIAWVGIQLYNTGCAFGIDLVCHSDTPNTPNFSVAMATDLLEDWPATVNGQATGFQPYISHLQPSQVVLGYPAPDANGNSDGSPVKPTSIIKRAIQCLRTATKSSISCDTYVPPRAYGTIGGVFNWEITYDQNNNFKFATELKNCVLNGICN</sequence>